<dbReference type="PANTHER" id="PTHR21191">
    <property type="entry name" value="AQUAPORIN"/>
    <property type="match status" value="1"/>
</dbReference>
<gene>
    <name evidence="9" type="primary">aqp12</name>
</gene>
<name>A0A674CCM6_SALTR</name>
<evidence type="ECO:0000256" key="1">
    <source>
        <dbReference type="ARBA" id="ARBA00004141"/>
    </source>
</evidence>
<organism evidence="9 10">
    <name type="scientific">Salmo trutta</name>
    <name type="common">Brown trout</name>
    <dbReference type="NCBI Taxonomy" id="8032"/>
    <lineage>
        <taxon>Eukaryota</taxon>
        <taxon>Metazoa</taxon>
        <taxon>Chordata</taxon>
        <taxon>Craniata</taxon>
        <taxon>Vertebrata</taxon>
        <taxon>Euteleostomi</taxon>
        <taxon>Actinopterygii</taxon>
        <taxon>Neopterygii</taxon>
        <taxon>Teleostei</taxon>
        <taxon>Protacanthopterygii</taxon>
        <taxon>Salmoniformes</taxon>
        <taxon>Salmonidae</taxon>
        <taxon>Salmoninae</taxon>
        <taxon>Salmo</taxon>
    </lineage>
</organism>
<feature type="transmembrane region" description="Helical" evidence="8">
    <location>
        <begin position="262"/>
        <end position="284"/>
    </location>
</feature>
<dbReference type="Ensembl" id="ENSSTUT00000086360.1">
    <property type="protein sequence ID" value="ENSSTUP00000081133.1"/>
    <property type="gene ID" value="ENSSTUG00000035798.1"/>
</dbReference>
<evidence type="ECO:0000313" key="10">
    <source>
        <dbReference type="Proteomes" id="UP000472277"/>
    </source>
</evidence>
<feature type="transmembrane region" description="Helical" evidence="8">
    <location>
        <begin position="181"/>
        <end position="199"/>
    </location>
</feature>
<dbReference type="SUPFAM" id="SSF81338">
    <property type="entry name" value="Aquaporin-like"/>
    <property type="match status" value="1"/>
</dbReference>
<dbReference type="InterPro" id="IPR023265">
    <property type="entry name" value="Aquaporin_12"/>
</dbReference>
<dbReference type="GO" id="GO:0005737">
    <property type="term" value="C:cytoplasm"/>
    <property type="evidence" value="ECO:0007669"/>
    <property type="project" value="TreeGrafter"/>
</dbReference>
<evidence type="ECO:0000256" key="5">
    <source>
        <dbReference type="ARBA" id="ARBA00022737"/>
    </source>
</evidence>
<dbReference type="OMA" id="MIKNLMA"/>
<dbReference type="AlphaFoldDB" id="A0A674CCM6"/>
<dbReference type="InterPro" id="IPR000425">
    <property type="entry name" value="MIP"/>
</dbReference>
<reference evidence="9" key="1">
    <citation type="submission" date="2025-08" db="UniProtKB">
        <authorList>
            <consortium name="Ensembl"/>
        </authorList>
    </citation>
    <scope>IDENTIFICATION</scope>
</reference>
<reference evidence="9" key="2">
    <citation type="submission" date="2025-09" db="UniProtKB">
        <authorList>
            <consortium name="Ensembl"/>
        </authorList>
    </citation>
    <scope>IDENTIFICATION</scope>
</reference>
<evidence type="ECO:0000256" key="2">
    <source>
        <dbReference type="ARBA" id="ARBA00005900"/>
    </source>
</evidence>
<accession>A0A674CCM6</accession>
<dbReference type="Pfam" id="PF00230">
    <property type="entry name" value="MIP"/>
    <property type="match status" value="1"/>
</dbReference>
<comment type="similarity">
    <text evidence="2">Belongs to the MIP/aquaporin (TC 1.A.8) family. AQP11/AQP12 subfamily.</text>
</comment>
<sequence length="314" mass="34968">MSGLNVSLGYFLAVVVFGAAFRILFRKWPRLSVAAEFPASFVLVACWLEVQTIKEVGEWAGGLGPDVTLTILFLVLLTHGVICAGVTGNPSLTLMNFLLLETHTLPTLLALAAQFLGAHLALLGAGYYWALELNDMHMIKNLMSRECSTALRVSLVQGVFSECVCAFIFYLIYLSLKRRSALIRVPLVAAVLTYFSHSASNYTMAFLNPSLAYGLTFYCPGFTFMEYSVVYWLGPIFGKSNNIFVTYKHLIKKSLSLTMRQIAYQAGNTDILFSGMTLALLLYMGHIPRIFTKNLLYSQKTRFRVPKGEGDKKK</sequence>
<dbReference type="InterPro" id="IPR051883">
    <property type="entry name" value="AQP11/12_channel"/>
</dbReference>
<dbReference type="Proteomes" id="UP000472277">
    <property type="component" value="Chromosome 22"/>
</dbReference>
<keyword evidence="5" id="KW-0677">Repeat</keyword>
<comment type="subcellular location">
    <subcellularLocation>
        <location evidence="1">Membrane</location>
        <topology evidence="1">Multi-pass membrane protein</topology>
    </subcellularLocation>
</comment>
<dbReference type="FunFam" id="1.20.1080.10:FF:000018">
    <property type="entry name" value="Aquaporin"/>
    <property type="match status" value="1"/>
</dbReference>
<keyword evidence="10" id="KW-1185">Reference proteome</keyword>
<evidence type="ECO:0000256" key="3">
    <source>
        <dbReference type="ARBA" id="ARBA00022448"/>
    </source>
</evidence>
<keyword evidence="6 8" id="KW-1133">Transmembrane helix</keyword>
<dbReference type="GO" id="GO:0016020">
    <property type="term" value="C:membrane"/>
    <property type="evidence" value="ECO:0007669"/>
    <property type="project" value="UniProtKB-SubCell"/>
</dbReference>
<protein>
    <submittedName>
        <fullName evidence="9">Aquaporin 12</fullName>
    </submittedName>
</protein>
<dbReference type="FunCoup" id="A0A674CCM6">
    <property type="interactions" value="1524"/>
</dbReference>
<keyword evidence="4 8" id="KW-0812">Transmembrane</keyword>
<keyword evidence="7 8" id="KW-0472">Membrane</keyword>
<keyword evidence="3" id="KW-0813">Transport</keyword>
<dbReference type="InterPro" id="IPR023271">
    <property type="entry name" value="Aquaporin-like"/>
</dbReference>
<dbReference type="PANTHER" id="PTHR21191:SF8">
    <property type="entry name" value="AQUAPORIN-12A-RELATED"/>
    <property type="match status" value="1"/>
</dbReference>
<dbReference type="InParanoid" id="A0A674CCM6"/>
<evidence type="ECO:0000256" key="4">
    <source>
        <dbReference type="ARBA" id="ARBA00022692"/>
    </source>
</evidence>
<feature type="transmembrane region" description="Helical" evidence="8">
    <location>
        <begin position="108"/>
        <end position="130"/>
    </location>
</feature>
<evidence type="ECO:0000256" key="8">
    <source>
        <dbReference type="SAM" id="Phobius"/>
    </source>
</evidence>
<feature type="transmembrane region" description="Helical" evidence="8">
    <location>
        <begin position="211"/>
        <end position="233"/>
    </location>
</feature>
<feature type="transmembrane region" description="Helical" evidence="8">
    <location>
        <begin position="70"/>
        <end position="87"/>
    </location>
</feature>
<proteinExistence type="inferred from homology"/>
<dbReference type="GeneTree" id="ENSGT00530000063816"/>
<dbReference type="Gene3D" id="1.20.1080.10">
    <property type="entry name" value="Glycerol uptake facilitator protein"/>
    <property type="match status" value="1"/>
</dbReference>
<evidence type="ECO:0000313" key="9">
    <source>
        <dbReference type="Ensembl" id="ENSSTUP00000081133.1"/>
    </source>
</evidence>
<feature type="transmembrane region" description="Helical" evidence="8">
    <location>
        <begin position="150"/>
        <end position="174"/>
    </location>
</feature>
<dbReference type="PRINTS" id="PR02025">
    <property type="entry name" value="AQUAPORIN12"/>
</dbReference>
<feature type="transmembrane region" description="Helical" evidence="8">
    <location>
        <begin position="6"/>
        <end position="24"/>
    </location>
</feature>
<evidence type="ECO:0000256" key="6">
    <source>
        <dbReference type="ARBA" id="ARBA00022989"/>
    </source>
</evidence>
<dbReference type="GO" id="GO:0015267">
    <property type="term" value="F:channel activity"/>
    <property type="evidence" value="ECO:0007669"/>
    <property type="project" value="InterPro"/>
</dbReference>
<evidence type="ECO:0000256" key="7">
    <source>
        <dbReference type="ARBA" id="ARBA00023136"/>
    </source>
</evidence>